<dbReference type="RefSeq" id="XP_040665039.1">
    <property type="nucleotide sequence ID" value="XM_040814362.1"/>
</dbReference>
<dbReference type="SUPFAM" id="SSF140860">
    <property type="entry name" value="Pseudo ankyrin repeat-like"/>
    <property type="match status" value="1"/>
</dbReference>
<dbReference type="PANTHER" id="PTHR10039">
    <property type="entry name" value="AMELOGENIN"/>
    <property type="match status" value="1"/>
</dbReference>
<dbReference type="Gene3D" id="1.25.40.20">
    <property type="entry name" value="Ankyrin repeat-containing domain"/>
    <property type="match status" value="1"/>
</dbReference>
<proteinExistence type="predicted"/>
<dbReference type="AlphaFoldDB" id="A0A1L9PCN6"/>
<evidence type="ECO:0000259" key="2">
    <source>
        <dbReference type="PROSITE" id="PS50837"/>
    </source>
</evidence>
<dbReference type="SUPFAM" id="SSF52540">
    <property type="entry name" value="P-loop containing nucleoside triphosphate hydrolases"/>
    <property type="match status" value="1"/>
</dbReference>
<dbReference type="InterPro" id="IPR027417">
    <property type="entry name" value="P-loop_NTPase"/>
</dbReference>
<dbReference type="Pfam" id="PF22939">
    <property type="entry name" value="WHD_GPIID"/>
    <property type="match status" value="1"/>
</dbReference>
<dbReference type="InterPro" id="IPR036770">
    <property type="entry name" value="Ankyrin_rpt-contain_sf"/>
</dbReference>
<dbReference type="EMBL" id="KV878126">
    <property type="protein sequence ID" value="OJI99276.1"/>
    <property type="molecule type" value="Genomic_DNA"/>
</dbReference>
<gene>
    <name evidence="3" type="ORF">ASPVEDRAFT_50768</name>
</gene>
<dbReference type="STRING" id="1036611.A0A1L9PCN6"/>
<keyword evidence="1" id="KW-0677">Repeat</keyword>
<feature type="domain" description="NACHT" evidence="2">
    <location>
        <begin position="70"/>
        <end position="207"/>
    </location>
</feature>
<protein>
    <recommendedName>
        <fullName evidence="2">NACHT domain-containing protein</fullName>
    </recommendedName>
</protein>
<accession>A0A1L9PCN6</accession>
<dbReference type="InterPro" id="IPR007111">
    <property type="entry name" value="NACHT_NTPase"/>
</dbReference>
<keyword evidence="4" id="KW-1185">Reference proteome</keyword>
<dbReference type="Gene3D" id="3.40.50.300">
    <property type="entry name" value="P-loop containing nucleotide triphosphate hydrolases"/>
    <property type="match status" value="1"/>
</dbReference>
<dbReference type="Proteomes" id="UP000184073">
    <property type="component" value="Unassembled WGS sequence"/>
</dbReference>
<evidence type="ECO:0000313" key="3">
    <source>
        <dbReference type="EMBL" id="OJI99276.1"/>
    </source>
</evidence>
<dbReference type="PROSITE" id="PS50837">
    <property type="entry name" value="NACHT"/>
    <property type="match status" value="1"/>
</dbReference>
<dbReference type="OrthoDB" id="21416at2759"/>
<dbReference type="InterPro" id="IPR056884">
    <property type="entry name" value="NPHP3-like_N"/>
</dbReference>
<dbReference type="GeneID" id="63729873"/>
<dbReference type="PANTHER" id="PTHR10039:SF14">
    <property type="entry name" value="NACHT DOMAIN-CONTAINING PROTEIN"/>
    <property type="match status" value="1"/>
</dbReference>
<reference evidence="4" key="1">
    <citation type="journal article" date="2017" name="Genome Biol.">
        <title>Comparative genomics reveals high biological diversity and specific adaptations in the industrially and medically important fungal genus Aspergillus.</title>
        <authorList>
            <person name="de Vries R.P."/>
            <person name="Riley R."/>
            <person name="Wiebenga A."/>
            <person name="Aguilar-Osorio G."/>
            <person name="Amillis S."/>
            <person name="Uchima C.A."/>
            <person name="Anderluh G."/>
            <person name="Asadollahi M."/>
            <person name="Askin M."/>
            <person name="Barry K."/>
            <person name="Battaglia E."/>
            <person name="Bayram O."/>
            <person name="Benocci T."/>
            <person name="Braus-Stromeyer S.A."/>
            <person name="Caldana C."/>
            <person name="Canovas D."/>
            <person name="Cerqueira G.C."/>
            <person name="Chen F."/>
            <person name="Chen W."/>
            <person name="Choi C."/>
            <person name="Clum A."/>
            <person name="Dos Santos R.A."/>
            <person name="Damasio A.R."/>
            <person name="Diallinas G."/>
            <person name="Emri T."/>
            <person name="Fekete E."/>
            <person name="Flipphi M."/>
            <person name="Freyberg S."/>
            <person name="Gallo A."/>
            <person name="Gournas C."/>
            <person name="Habgood R."/>
            <person name="Hainaut M."/>
            <person name="Harispe M.L."/>
            <person name="Henrissat B."/>
            <person name="Hilden K.S."/>
            <person name="Hope R."/>
            <person name="Hossain A."/>
            <person name="Karabika E."/>
            <person name="Karaffa L."/>
            <person name="Karanyi Z."/>
            <person name="Krasevec N."/>
            <person name="Kuo A."/>
            <person name="Kusch H."/>
            <person name="LaButti K."/>
            <person name="Lagendijk E.L."/>
            <person name="Lapidus A."/>
            <person name="Levasseur A."/>
            <person name="Lindquist E."/>
            <person name="Lipzen A."/>
            <person name="Logrieco A.F."/>
            <person name="MacCabe A."/>
            <person name="Maekelae M.R."/>
            <person name="Malavazi I."/>
            <person name="Melin P."/>
            <person name="Meyer V."/>
            <person name="Mielnichuk N."/>
            <person name="Miskei M."/>
            <person name="Molnar A.P."/>
            <person name="Mule G."/>
            <person name="Ngan C.Y."/>
            <person name="Orejas M."/>
            <person name="Orosz E."/>
            <person name="Ouedraogo J.P."/>
            <person name="Overkamp K.M."/>
            <person name="Park H.-S."/>
            <person name="Perrone G."/>
            <person name="Piumi F."/>
            <person name="Punt P.J."/>
            <person name="Ram A.F."/>
            <person name="Ramon A."/>
            <person name="Rauscher S."/>
            <person name="Record E."/>
            <person name="Riano-Pachon D.M."/>
            <person name="Robert V."/>
            <person name="Roehrig J."/>
            <person name="Ruller R."/>
            <person name="Salamov A."/>
            <person name="Salih N.S."/>
            <person name="Samson R.A."/>
            <person name="Sandor E."/>
            <person name="Sanguinetti M."/>
            <person name="Schuetze T."/>
            <person name="Sepcic K."/>
            <person name="Shelest E."/>
            <person name="Sherlock G."/>
            <person name="Sophianopoulou V."/>
            <person name="Squina F.M."/>
            <person name="Sun H."/>
            <person name="Susca A."/>
            <person name="Todd R.B."/>
            <person name="Tsang A."/>
            <person name="Unkles S.E."/>
            <person name="van de Wiele N."/>
            <person name="van Rossen-Uffink D."/>
            <person name="Oliveira J.V."/>
            <person name="Vesth T.C."/>
            <person name="Visser J."/>
            <person name="Yu J.-H."/>
            <person name="Zhou M."/>
            <person name="Andersen M.R."/>
            <person name="Archer D.B."/>
            <person name="Baker S.E."/>
            <person name="Benoit I."/>
            <person name="Brakhage A.A."/>
            <person name="Braus G.H."/>
            <person name="Fischer R."/>
            <person name="Frisvad J.C."/>
            <person name="Goldman G.H."/>
            <person name="Houbraken J."/>
            <person name="Oakley B."/>
            <person name="Pocsi I."/>
            <person name="Scazzocchio C."/>
            <person name="Seiboth B."/>
            <person name="vanKuyk P.A."/>
            <person name="Wortman J."/>
            <person name="Dyer P.S."/>
            <person name="Grigoriev I.V."/>
        </authorList>
    </citation>
    <scope>NUCLEOTIDE SEQUENCE [LARGE SCALE GENOMIC DNA]</scope>
    <source>
        <strain evidence="4">CBS 583.65</strain>
    </source>
</reference>
<sequence>MRLKELQHFKDTERARRQQEYNAIRTNVNPTTYDDRLDAYHSHVCEGTGKWLLEDSIFKRWLDQADQTTRVLWIQGIPGAGKTFLAGAAVDEARVHGHTAFAFLRHDSSSGTRALIVLNSLIFQLAGQQEDLQAAVINLPLGHIKSDLKAGEALLKGLLDCAGSTYLVIDSIDEIDEVERGHLLMTMCNLAQQCPDMRILLSSRKEADIQGILDPVSTTIRVDERNKESIKAFVDARRTQLFNSSQFPDTDRDEITSAFSHIPSKAKGMFLYASLVLKDIELMDDIGEIREYLKVLPEDLDGVYARVLARIEKLRPHIRDKARAVLGWVGCAPTPLTIEEIQHVLSIHPGDLEPSKPVSAKPNLNHLCGPIVEIVDDRVEFVHFTVKEYLFSDKIKGNITEFDATSDLAMRCMTLLSQVHYDADTLEDGDTFTNLMLDGYYNLHWFACGQWFALVKKYLEQVQEKGIQPTKTFEDSVEILISNRANSAFEPASGSAISSIYPDAFSGESQELSEFLGHIAQFADKCSQNSYHINRDKSWHIHDPLTTFKTSLALYDKIEALMCRSSAHRPGCLCDLIMENMGKRPFKCGFLNCSLQRQGFDSNKQRDAHEKQHSRAWKCSTPGCEYEKTGFLSERMRDEHLKNAHRPETQHTNAFDVSSRDADENILVDLIRAGELEMIQHIVREKKPLIRDNIWSAVGRFGDPALARFFLDWGNSHICEILAAAISAGNIDLIEHLLGDISRAPSLLGHYDWRNADVMAAFIKSDTAQMHALCQRHVRGFAHCNVKLRYRVALRCFARKVIATTGRIQDKESFLLSIWGFIVKNEWMKPKSLSAALGAVASTTCSIQLGKELLKYGANIEGATHVVSPLQMAARKSSAENAEFMKFLLLSGANPYATSGGKRRTHKKISEEKGAQEISQWLGVSWDELVSQTQLNRKASGS</sequence>
<evidence type="ECO:0000313" key="4">
    <source>
        <dbReference type="Proteomes" id="UP000184073"/>
    </source>
</evidence>
<dbReference type="VEuPathDB" id="FungiDB:ASPVEDRAFT_50768"/>
<organism evidence="3 4">
    <name type="scientific">Aspergillus versicolor CBS 583.65</name>
    <dbReference type="NCBI Taxonomy" id="1036611"/>
    <lineage>
        <taxon>Eukaryota</taxon>
        <taxon>Fungi</taxon>
        <taxon>Dikarya</taxon>
        <taxon>Ascomycota</taxon>
        <taxon>Pezizomycotina</taxon>
        <taxon>Eurotiomycetes</taxon>
        <taxon>Eurotiomycetidae</taxon>
        <taxon>Eurotiales</taxon>
        <taxon>Aspergillaceae</taxon>
        <taxon>Aspergillus</taxon>
        <taxon>Aspergillus subgen. Nidulantes</taxon>
    </lineage>
</organism>
<evidence type="ECO:0000256" key="1">
    <source>
        <dbReference type="ARBA" id="ARBA00022737"/>
    </source>
</evidence>
<dbReference type="InterPro" id="IPR054471">
    <property type="entry name" value="GPIID_WHD"/>
</dbReference>
<name>A0A1L9PCN6_ASPVE</name>
<dbReference type="Pfam" id="PF24883">
    <property type="entry name" value="NPHP3_N"/>
    <property type="match status" value="1"/>
</dbReference>